<evidence type="ECO:0000259" key="4">
    <source>
        <dbReference type="PROSITE" id="PS51387"/>
    </source>
</evidence>
<feature type="domain" description="FAD-binding PCMH-type" evidence="4">
    <location>
        <begin position="1"/>
        <end position="171"/>
    </location>
</feature>
<dbReference type="PROSITE" id="PS51387">
    <property type="entry name" value="FAD_PCMH"/>
    <property type="match status" value="1"/>
</dbReference>
<evidence type="ECO:0000313" key="6">
    <source>
        <dbReference type="Proteomes" id="UP001524478"/>
    </source>
</evidence>
<dbReference type="Pfam" id="PF03450">
    <property type="entry name" value="CO_deh_flav_C"/>
    <property type="match status" value="1"/>
</dbReference>
<dbReference type="RefSeq" id="WP_216559709.1">
    <property type="nucleotide sequence ID" value="NZ_JAHLOH010000037.1"/>
</dbReference>
<gene>
    <name evidence="5" type="ORF">NE686_22165</name>
</gene>
<name>A0ABT1SHD3_9FIRM</name>
<keyword evidence="1" id="KW-0285">Flavoprotein</keyword>
<reference evidence="5 6" key="1">
    <citation type="submission" date="2022-06" db="EMBL/GenBank/DDBJ databases">
        <title>Isolation of gut microbiota from human fecal samples.</title>
        <authorList>
            <person name="Pamer E.G."/>
            <person name="Barat B."/>
            <person name="Waligurski E."/>
            <person name="Medina S."/>
            <person name="Paddock L."/>
            <person name="Mostad J."/>
        </authorList>
    </citation>
    <scope>NUCLEOTIDE SEQUENCE [LARGE SCALE GENOMIC DNA]</scope>
    <source>
        <strain evidence="5 6">DFI.7.95</strain>
    </source>
</reference>
<dbReference type="InterPro" id="IPR002346">
    <property type="entry name" value="Mopterin_DH_FAD-bd"/>
</dbReference>
<dbReference type="EMBL" id="JANGAC010000034">
    <property type="protein sequence ID" value="MCQ4925814.1"/>
    <property type="molecule type" value="Genomic_DNA"/>
</dbReference>
<dbReference type="InterPro" id="IPR016166">
    <property type="entry name" value="FAD-bd_PCMH"/>
</dbReference>
<evidence type="ECO:0000256" key="3">
    <source>
        <dbReference type="ARBA" id="ARBA00023002"/>
    </source>
</evidence>
<organism evidence="5 6">
    <name type="scientific">Tissierella carlieri</name>
    <dbReference type="NCBI Taxonomy" id="689904"/>
    <lineage>
        <taxon>Bacteria</taxon>
        <taxon>Bacillati</taxon>
        <taxon>Bacillota</taxon>
        <taxon>Tissierellia</taxon>
        <taxon>Tissierellales</taxon>
        <taxon>Tissierellaceae</taxon>
        <taxon>Tissierella</taxon>
    </lineage>
</organism>
<dbReference type="InterPro" id="IPR051312">
    <property type="entry name" value="Diverse_Substr_Oxidored"/>
</dbReference>
<evidence type="ECO:0000256" key="2">
    <source>
        <dbReference type="ARBA" id="ARBA00022827"/>
    </source>
</evidence>
<evidence type="ECO:0000313" key="5">
    <source>
        <dbReference type="EMBL" id="MCQ4925814.1"/>
    </source>
</evidence>
<keyword evidence="2" id="KW-0274">FAD</keyword>
<keyword evidence="6" id="KW-1185">Reference proteome</keyword>
<proteinExistence type="predicted"/>
<keyword evidence="3" id="KW-0560">Oxidoreductase</keyword>
<sequence length="288" mass="31592">MTLNQVYNVDNINEVIEILGNFGKDAKIIAGGTDIVIALKNEKISPKVLIDITKIEDLKKIEDDGEYITLGAGVTFTNIVENHLFRGNLWGLYKACRMVGSPQIRNKGTIGGNIANGSAAADSIPPLIALGSIVRLVSIEGVREISLEDYYTDPIKENELITEIKFIKPKGNQVLTFAKLGLRKALAISRLTSASLVEFDSEGFINSIRVASGALGKYPMREYEVENYLIGKKIREETVEGAIETLQNSMDERLKGRSTLPYKRVAISGILRETLESAMTIGSEVAAW</sequence>
<comment type="caution">
    <text evidence="5">The sequence shown here is derived from an EMBL/GenBank/DDBJ whole genome shotgun (WGS) entry which is preliminary data.</text>
</comment>
<dbReference type="SMART" id="SM01092">
    <property type="entry name" value="CO_deh_flav_C"/>
    <property type="match status" value="1"/>
</dbReference>
<dbReference type="Proteomes" id="UP001524478">
    <property type="component" value="Unassembled WGS sequence"/>
</dbReference>
<dbReference type="PANTHER" id="PTHR42659">
    <property type="entry name" value="XANTHINE DEHYDROGENASE SUBUNIT C-RELATED"/>
    <property type="match status" value="1"/>
</dbReference>
<accession>A0ABT1SHD3</accession>
<dbReference type="PANTHER" id="PTHR42659:SF2">
    <property type="entry name" value="XANTHINE DEHYDROGENASE SUBUNIT C-RELATED"/>
    <property type="match status" value="1"/>
</dbReference>
<protein>
    <submittedName>
        <fullName evidence="5">FAD binding domain-containing protein</fullName>
    </submittedName>
</protein>
<dbReference type="InterPro" id="IPR005107">
    <property type="entry name" value="CO_DH_flav_C"/>
</dbReference>
<dbReference type="Pfam" id="PF00941">
    <property type="entry name" value="FAD_binding_5"/>
    <property type="match status" value="1"/>
</dbReference>
<evidence type="ECO:0000256" key="1">
    <source>
        <dbReference type="ARBA" id="ARBA00022630"/>
    </source>
</evidence>